<dbReference type="InterPro" id="IPR038461">
    <property type="entry name" value="Schlafen_AlbA_2_dom_sf"/>
</dbReference>
<evidence type="ECO:0000259" key="1">
    <source>
        <dbReference type="Pfam" id="PF04326"/>
    </source>
</evidence>
<gene>
    <name evidence="2" type="ORF">CVT63_07680</name>
</gene>
<keyword evidence="2" id="KW-0378">Hydrolase</keyword>
<evidence type="ECO:0000313" key="3">
    <source>
        <dbReference type="Proteomes" id="UP000233654"/>
    </source>
</evidence>
<name>A0A2N3G432_9ACTN</name>
<dbReference type="InterPro" id="IPR007421">
    <property type="entry name" value="Schlafen_AlbA_2_dom"/>
</dbReference>
<dbReference type="PANTHER" id="PTHR30595:SF6">
    <property type="entry name" value="SCHLAFEN ALBA-2 DOMAIN-CONTAINING PROTEIN"/>
    <property type="match status" value="1"/>
</dbReference>
<dbReference type="Proteomes" id="UP000233654">
    <property type="component" value="Unassembled WGS sequence"/>
</dbReference>
<dbReference type="Gene3D" id="3.30.950.30">
    <property type="entry name" value="Schlafen, AAA domain"/>
    <property type="match status" value="1"/>
</dbReference>
<accession>A0A2N3G432</accession>
<sequence>MLKTELAELIRNGESSGVEFKRDDVRPDQLASRIVALLNFEGGYILLGVEDSGDVSGLNRSNADAEEWVMNICRNNIRPPVIPFWEVVSMDDGKTVGVITLPADSPDKPYEAKQGSAWIVFIRVGTVTREASKEEKIRLYQASGQLHNDIRPVPGSSLADLDIRRLQNYFRDIRQQDCPASEDSGNWEKLLTNTEFMILDRGRMMATVGGMLLFGVRPNRYLPQSGISAVAYPGQEKDYATQERAVLRGPIVALRSTAGDLVEAGLVEQAIDFVRRNTQMKARIGTDGRREERWDYPLEAVREAIVNAIAHRDYTIGGIDIELSLYADRIEVISPGNLPNTVTVEKMRLGYRATRNELIKEVLRDYRYIEASGLGVPRKIIRGMKEHNGTEPDLIEEESRFTVRLWKEPRPT</sequence>
<evidence type="ECO:0000313" key="2">
    <source>
        <dbReference type="EMBL" id="PKQ27497.1"/>
    </source>
</evidence>
<comment type="caution">
    <text evidence="2">The sequence shown here is derived from an EMBL/GenBank/DDBJ whole genome shotgun (WGS) entry which is preliminary data.</text>
</comment>
<dbReference type="Gene3D" id="3.30.565.60">
    <property type="match status" value="1"/>
</dbReference>
<dbReference type="AlphaFoldDB" id="A0A2N3G432"/>
<dbReference type="Pfam" id="PF13749">
    <property type="entry name" value="HATPase_c_4"/>
    <property type="match status" value="1"/>
</dbReference>
<keyword evidence="2" id="KW-0547">Nucleotide-binding</keyword>
<dbReference type="PANTHER" id="PTHR30595">
    <property type="entry name" value="GLPR-RELATED TRANSCRIPTIONAL REPRESSOR"/>
    <property type="match status" value="1"/>
</dbReference>
<keyword evidence="2" id="KW-0067">ATP-binding</keyword>
<organism evidence="2 3">
    <name type="scientific">Candidatus Anoxymicrobium japonicum</name>
    <dbReference type="NCBI Taxonomy" id="2013648"/>
    <lineage>
        <taxon>Bacteria</taxon>
        <taxon>Bacillati</taxon>
        <taxon>Actinomycetota</taxon>
        <taxon>Candidatus Geothermincolia</taxon>
        <taxon>Candidatus Geothermincolales</taxon>
        <taxon>Candidatus Anoxymicrobiaceae</taxon>
        <taxon>Candidatus Anoxymicrobium</taxon>
    </lineage>
</organism>
<dbReference type="GO" id="GO:0004386">
    <property type="term" value="F:helicase activity"/>
    <property type="evidence" value="ECO:0007669"/>
    <property type="project" value="UniProtKB-KW"/>
</dbReference>
<dbReference type="EMBL" id="PHEX01000088">
    <property type="protein sequence ID" value="PKQ27497.1"/>
    <property type="molecule type" value="Genomic_DNA"/>
</dbReference>
<proteinExistence type="predicted"/>
<dbReference type="InterPro" id="IPR038475">
    <property type="entry name" value="RecG_C_sf"/>
</dbReference>
<feature type="domain" description="Schlafen AlbA-2" evidence="1">
    <location>
        <begin position="14"/>
        <end position="131"/>
    </location>
</feature>
<dbReference type="Pfam" id="PF04326">
    <property type="entry name" value="SLFN_AlbA_2"/>
    <property type="match status" value="1"/>
</dbReference>
<keyword evidence="2" id="KW-0347">Helicase</keyword>
<protein>
    <submittedName>
        <fullName evidence="2">ATP-dependent DNA helicase RecG</fullName>
    </submittedName>
</protein>
<reference evidence="2 3" key="1">
    <citation type="journal article" date="2017" name="ISME J.">
        <title>Potential for microbial H2 and metal transformations associated with novel bacteria and archaea in deep terrestrial subsurface sediments.</title>
        <authorList>
            <person name="Hernsdorf A.W."/>
            <person name="Amano Y."/>
            <person name="Miyakawa K."/>
            <person name="Ise K."/>
            <person name="Suzuki Y."/>
            <person name="Anantharaman K."/>
            <person name="Probst A."/>
            <person name="Burstein D."/>
            <person name="Thomas B.C."/>
            <person name="Banfield J.F."/>
        </authorList>
    </citation>
    <scope>NUCLEOTIDE SEQUENCE [LARGE SCALE GENOMIC DNA]</scope>
    <source>
        <strain evidence="2">HGW-Actinobacteria-3</strain>
    </source>
</reference>